<dbReference type="AlphaFoldDB" id="A0A5J5GCK1"/>
<dbReference type="Pfam" id="PF22723">
    <property type="entry name" value="NA-iREase2"/>
    <property type="match status" value="1"/>
</dbReference>
<organism evidence="2 3">
    <name type="scientific">Paenibacillus spiritus</name>
    <dbReference type="NCBI Taxonomy" id="2496557"/>
    <lineage>
        <taxon>Bacteria</taxon>
        <taxon>Bacillati</taxon>
        <taxon>Bacillota</taxon>
        <taxon>Bacilli</taxon>
        <taxon>Bacillales</taxon>
        <taxon>Paenibacillaceae</taxon>
        <taxon>Paenibacillus</taxon>
    </lineage>
</organism>
<dbReference type="Gene3D" id="3.40.50.300">
    <property type="entry name" value="P-loop containing nucleotide triphosphate hydrolases"/>
    <property type="match status" value="1"/>
</dbReference>
<dbReference type="InterPro" id="IPR027417">
    <property type="entry name" value="P-loop_NTPase"/>
</dbReference>
<sequence>MELQEEVKKLYELYGFLLFEERPDLLVFIYDQGYFKNAEVIKFSDIKVDDELLESLKVLEYTPQVTLFPGIEKLNQKLFKGFFKVDSYKSKVKKGYQSFKENQTKILGFDYEYIKGSYYEDIELKYDNLIKSMIEKLDEEGPQLIVLEAAAGYGKTCTVYELNNEIALNTGDYCIPLMTELSRNRKAKIFRYVLLDEIDKNFPGLNSELVEKEIFSGRIPVIVDGFDELLIRSHANKDSSDTVSEFDDIESMLRTIGEMLKGNAKIILTSRKTALLSGDKFHSWLNNGENFFGVTRITLNEPSTRDWIGLEKTSIINGHGTSVGMLLNPVILAYIKNITVDDLHNKNIEKLIDDYFITLLTREQTRQNIRLSVNEQINIFESLAYQMSINGITSDSRDNIKSMIYEDNWEMIEESLENYYGSDKPDSESIANTLAGHVLLDRNGSSDEVGFINEFIFGILLGNVVCKQPTMEYLDMKFIDLACTSFEIRDEISKNRLYEKVREISDALMDMEKLEVDIKLKNSLTNRYKSLSVENRMFNNFSFNETLESSVFYSCVFTNMIFNKSIFYQTTFIDCKFFSCSFNCDTGNNQLIHFINCSSDNEEYMLIEDSPDTKSNGITEDDIIEKYERIVIEQFWPPGKKAAQLKRAYRTLFYGVEHIDHVYVEMAIERLKKRGILKAASSTLYILEVSKMGEIQEIKNGKGVWEFNG</sequence>
<dbReference type="OrthoDB" id="6845386at2"/>
<dbReference type="EMBL" id="VYKK01000007">
    <property type="protein sequence ID" value="KAA9005899.1"/>
    <property type="molecule type" value="Genomic_DNA"/>
</dbReference>
<dbReference type="Proteomes" id="UP000367750">
    <property type="component" value="Unassembled WGS sequence"/>
</dbReference>
<dbReference type="SUPFAM" id="SSF52540">
    <property type="entry name" value="P-loop containing nucleoside triphosphate hydrolases"/>
    <property type="match status" value="1"/>
</dbReference>
<accession>A0A5J5GCK1</accession>
<comment type="caution">
    <text evidence="2">The sequence shown here is derived from an EMBL/GenBank/DDBJ whole genome shotgun (WGS) entry which is preliminary data.</text>
</comment>
<evidence type="ECO:0000313" key="2">
    <source>
        <dbReference type="EMBL" id="KAA9005899.1"/>
    </source>
</evidence>
<evidence type="ECO:0000313" key="3">
    <source>
        <dbReference type="Proteomes" id="UP000367750"/>
    </source>
</evidence>
<name>A0A5J5GCK1_9BACL</name>
<gene>
    <name evidence="2" type="ORF">F4V43_07460</name>
</gene>
<evidence type="ECO:0000259" key="1">
    <source>
        <dbReference type="Pfam" id="PF22723"/>
    </source>
</evidence>
<dbReference type="RefSeq" id="WP_150457600.1">
    <property type="nucleotide sequence ID" value="NZ_VYKK01000007.1"/>
</dbReference>
<reference evidence="2 3" key="1">
    <citation type="submission" date="2019-09" db="EMBL/GenBank/DDBJ databases">
        <title>Bacillus ochoae sp. nov., Paenibacillus whitsoniae sp. nov., Paenibacillus spiritus sp. nov. Isolated from the Mars Exploration Rover during spacecraft assembly.</title>
        <authorList>
            <person name="Seuylemezian A."/>
            <person name="Vaishampayan P."/>
        </authorList>
    </citation>
    <scope>NUCLEOTIDE SEQUENCE [LARGE SCALE GENOMIC DNA]</scope>
    <source>
        <strain evidence="2 3">MER_111</strain>
    </source>
</reference>
<dbReference type="InterPro" id="IPR055007">
    <property type="entry name" value="NA-iREase2_dom"/>
</dbReference>
<protein>
    <recommendedName>
        <fullName evidence="1">NACHT-associated inactive Restriction Endonuclease 2 domain-containing protein</fullName>
    </recommendedName>
</protein>
<keyword evidence="3" id="KW-1185">Reference proteome</keyword>
<feature type="domain" description="NACHT-associated inactive Restriction Endonuclease 2" evidence="1">
    <location>
        <begin position="6"/>
        <end position="120"/>
    </location>
</feature>
<proteinExistence type="predicted"/>